<dbReference type="OrthoDB" id="188707at2759"/>
<keyword evidence="2" id="KW-0732">Signal</keyword>
<proteinExistence type="predicted"/>
<evidence type="ECO:0000259" key="3">
    <source>
        <dbReference type="PROSITE" id="PS50026"/>
    </source>
</evidence>
<accession>A0A9N8EIT4</accession>
<evidence type="ECO:0000313" key="5">
    <source>
        <dbReference type="Proteomes" id="UP001153069"/>
    </source>
</evidence>
<feature type="domain" description="EGF-like" evidence="3">
    <location>
        <begin position="105"/>
        <end position="146"/>
    </location>
</feature>
<dbReference type="AlphaFoldDB" id="A0A9N8EIT4"/>
<evidence type="ECO:0000313" key="4">
    <source>
        <dbReference type="EMBL" id="CAB9522427.1"/>
    </source>
</evidence>
<evidence type="ECO:0000256" key="2">
    <source>
        <dbReference type="SAM" id="SignalP"/>
    </source>
</evidence>
<organism evidence="4 5">
    <name type="scientific">Seminavis robusta</name>
    <dbReference type="NCBI Taxonomy" id="568900"/>
    <lineage>
        <taxon>Eukaryota</taxon>
        <taxon>Sar</taxon>
        <taxon>Stramenopiles</taxon>
        <taxon>Ochrophyta</taxon>
        <taxon>Bacillariophyta</taxon>
        <taxon>Bacillariophyceae</taxon>
        <taxon>Bacillariophycidae</taxon>
        <taxon>Naviculales</taxon>
        <taxon>Naviculaceae</taxon>
        <taxon>Seminavis</taxon>
    </lineage>
</organism>
<dbReference type="InterPro" id="IPR000742">
    <property type="entry name" value="EGF"/>
</dbReference>
<name>A0A9N8EIT4_9STRA</name>
<feature type="chain" id="PRO_5040205866" description="EGF-like domain-containing protein" evidence="2">
    <location>
        <begin position="25"/>
        <end position="531"/>
    </location>
</feature>
<dbReference type="PROSITE" id="PS50026">
    <property type="entry name" value="EGF_3"/>
    <property type="match status" value="1"/>
</dbReference>
<dbReference type="PROSITE" id="PS01186">
    <property type="entry name" value="EGF_2"/>
    <property type="match status" value="1"/>
</dbReference>
<keyword evidence="1" id="KW-1015">Disulfide bond</keyword>
<gene>
    <name evidence="4" type="ORF">SEMRO_1301_G260850.1</name>
</gene>
<dbReference type="PROSITE" id="PS00022">
    <property type="entry name" value="EGF_1"/>
    <property type="match status" value="1"/>
</dbReference>
<dbReference type="EMBL" id="CAICTM010001299">
    <property type="protein sequence ID" value="CAB9522427.1"/>
    <property type="molecule type" value="Genomic_DNA"/>
</dbReference>
<dbReference type="Proteomes" id="UP001153069">
    <property type="component" value="Unassembled WGS sequence"/>
</dbReference>
<sequence>MMTTLWIVAAVILWTLCSIEVSSTQSSVSFQVFPNISACHDKSGTENALIPLLPTSTFEECLDLAANRSCYSVCWSKQAKTDNCHCHVTPIWMPLPNTSVDSAVLDWPCTSPKDCSYNGICDTTSSSSSSTPKCHCHAGWGGVRCGALQFLPVHKDTPGFRQVNATTRHNISTWGASILWDHQTQQWHGWVSEIVNECGINAWNVNSQIVHITSHYSPSGPFQRQDIFATPFAHEPSVTRGPRGEWVMLYSAYNNLTRHITHHHEGYNASTWQRVACTNCSQGASLSPVGSKGCPFQRGQPTRLNHLYIQMMAIASHPNGPWRHVEIPKLTMPWDWNTAMTIRPNSEEAIALIRGGMVWHAHQYDDPHSWHPLNGRADPDDDHQPSPHWPIPVEDPYIWYDDTNGVYHALAHCFDPFFGVHAYAADDKHHHNHSSLKVLNWTVTGVAYDNVVHFTDGTQYAFGRRERPFLIWGKMGQLVALSNGVAYGTPNPFAVGHDMTFTLVAPIVQQQQQAITSSHQLKRTTRVLATV</sequence>
<keyword evidence="1" id="KW-0245">EGF-like domain</keyword>
<reference evidence="4" key="1">
    <citation type="submission" date="2020-06" db="EMBL/GenBank/DDBJ databases">
        <authorList>
            <consortium name="Plant Systems Biology data submission"/>
        </authorList>
    </citation>
    <scope>NUCLEOTIDE SEQUENCE</scope>
    <source>
        <strain evidence="4">D6</strain>
    </source>
</reference>
<evidence type="ECO:0000256" key="1">
    <source>
        <dbReference type="PROSITE-ProRule" id="PRU00076"/>
    </source>
</evidence>
<comment type="caution">
    <text evidence="1">Lacks conserved residue(s) required for the propagation of feature annotation.</text>
</comment>
<feature type="signal peptide" evidence="2">
    <location>
        <begin position="1"/>
        <end position="24"/>
    </location>
</feature>
<comment type="caution">
    <text evidence="4">The sequence shown here is derived from an EMBL/GenBank/DDBJ whole genome shotgun (WGS) entry which is preliminary data.</text>
</comment>
<feature type="disulfide bond" evidence="1">
    <location>
        <begin position="136"/>
        <end position="145"/>
    </location>
</feature>
<protein>
    <recommendedName>
        <fullName evidence="3">EGF-like domain-containing protein</fullName>
    </recommendedName>
</protein>
<keyword evidence="5" id="KW-1185">Reference proteome</keyword>